<sequence>MSKITIKGSEILDTELNLTNFLEWERKLIKVLNANDMDYVVKHPFPSYYAKDMTPERCRVRYQPNGQEVGSKVDKLSNSMRNLRLITPRESCLRDELHEAQNRIVKANIEKNTPVRNHVNMMVGLFNRIEALGGSIKEPIVIAFMLNYLHTDYERFKMHYLFNKKENTFSELLDMLGKYEIFLGKLKYEPLNVKCSKFKKVNKGKKGKVASS</sequence>
<evidence type="ECO:0000313" key="2">
    <source>
        <dbReference type="RefSeq" id="XP_021862080.2"/>
    </source>
</evidence>
<proteinExistence type="predicted"/>
<dbReference type="KEGG" id="soe:110801070"/>
<reference evidence="2" key="2">
    <citation type="submission" date="2025-08" db="UniProtKB">
        <authorList>
            <consortium name="RefSeq"/>
        </authorList>
    </citation>
    <scope>IDENTIFICATION</scope>
    <source>
        <tissue evidence="2">Leaf</tissue>
    </source>
</reference>
<name>A0A9R0K980_SPIOL</name>
<organism evidence="1 2">
    <name type="scientific">Spinacia oleracea</name>
    <name type="common">Spinach</name>
    <dbReference type="NCBI Taxonomy" id="3562"/>
    <lineage>
        <taxon>Eukaryota</taxon>
        <taxon>Viridiplantae</taxon>
        <taxon>Streptophyta</taxon>
        <taxon>Embryophyta</taxon>
        <taxon>Tracheophyta</taxon>
        <taxon>Spermatophyta</taxon>
        <taxon>Magnoliopsida</taxon>
        <taxon>eudicotyledons</taxon>
        <taxon>Gunneridae</taxon>
        <taxon>Pentapetalae</taxon>
        <taxon>Caryophyllales</taxon>
        <taxon>Chenopodiaceae</taxon>
        <taxon>Chenopodioideae</taxon>
        <taxon>Anserineae</taxon>
        <taxon>Spinacia</taxon>
    </lineage>
</organism>
<evidence type="ECO:0000313" key="1">
    <source>
        <dbReference type="Proteomes" id="UP000813463"/>
    </source>
</evidence>
<dbReference type="RefSeq" id="XP_021862080.2">
    <property type="nucleotide sequence ID" value="XM_022006388.2"/>
</dbReference>
<accession>A0A9R0K980</accession>
<dbReference type="GeneID" id="110801070"/>
<dbReference type="AlphaFoldDB" id="A0A9R0K980"/>
<gene>
    <name evidence="2" type="primary">LOC110801070</name>
</gene>
<dbReference type="Proteomes" id="UP000813463">
    <property type="component" value="Chromosome 3"/>
</dbReference>
<reference evidence="1" key="1">
    <citation type="journal article" date="2021" name="Nat. Commun.">
        <title>Genomic analyses provide insights into spinach domestication and the genetic basis of agronomic traits.</title>
        <authorList>
            <person name="Cai X."/>
            <person name="Sun X."/>
            <person name="Xu C."/>
            <person name="Sun H."/>
            <person name="Wang X."/>
            <person name="Ge C."/>
            <person name="Zhang Z."/>
            <person name="Wang Q."/>
            <person name="Fei Z."/>
            <person name="Jiao C."/>
            <person name="Wang Q."/>
        </authorList>
    </citation>
    <scope>NUCLEOTIDE SEQUENCE [LARGE SCALE GENOMIC DNA]</scope>
    <source>
        <strain evidence="1">cv. Varoflay</strain>
    </source>
</reference>
<protein>
    <submittedName>
        <fullName evidence="2">Uncharacterized protein</fullName>
    </submittedName>
</protein>
<keyword evidence="1" id="KW-1185">Reference proteome</keyword>